<dbReference type="Gene3D" id="3.30.1950.10">
    <property type="entry name" value="wza like domain"/>
    <property type="match status" value="1"/>
</dbReference>
<evidence type="ECO:0008006" key="8">
    <source>
        <dbReference type="Google" id="ProtNLM"/>
    </source>
</evidence>
<evidence type="ECO:0000256" key="2">
    <source>
        <dbReference type="SAM" id="Coils"/>
    </source>
</evidence>
<feature type="domain" description="Polysaccharide export protein N-terminal" evidence="4">
    <location>
        <begin position="47"/>
        <end position="119"/>
    </location>
</feature>
<dbReference type="Pfam" id="PF02563">
    <property type="entry name" value="Poly_export"/>
    <property type="match status" value="1"/>
</dbReference>
<accession>A0A211ZHZ9</accession>
<keyword evidence="1 3" id="KW-0732">Signal</keyword>
<protein>
    <recommendedName>
        <fullName evidence="8">Soluble ligand binding domain-containing protein</fullName>
    </recommendedName>
</protein>
<dbReference type="InterPro" id="IPR003715">
    <property type="entry name" value="Poly_export_N"/>
</dbReference>
<dbReference type="InterPro" id="IPR049712">
    <property type="entry name" value="Poly_export"/>
</dbReference>
<dbReference type="Pfam" id="PF25994">
    <property type="entry name" value="HH_AprE"/>
    <property type="match status" value="1"/>
</dbReference>
<comment type="caution">
    <text evidence="6">The sequence shown here is derived from an EMBL/GenBank/DDBJ whole genome shotgun (WGS) entry which is preliminary data.</text>
</comment>
<evidence type="ECO:0000313" key="6">
    <source>
        <dbReference type="EMBL" id="OWJ64794.1"/>
    </source>
</evidence>
<dbReference type="RefSeq" id="WP_088153310.1">
    <property type="nucleotide sequence ID" value="NZ_NHON01000049.1"/>
</dbReference>
<keyword evidence="2" id="KW-0175">Coiled coil</keyword>
<evidence type="ECO:0000256" key="1">
    <source>
        <dbReference type="ARBA" id="ARBA00022729"/>
    </source>
</evidence>
<evidence type="ECO:0000256" key="3">
    <source>
        <dbReference type="SAM" id="SignalP"/>
    </source>
</evidence>
<evidence type="ECO:0000259" key="4">
    <source>
        <dbReference type="Pfam" id="PF02563"/>
    </source>
</evidence>
<sequence length="428" mass="47274">MTIKIQTLMPAWSRQAAGPLRTRRILPALVAGLLWMASAPPAMAGDGAYHIGPGDTLMITVFGQATLTGQFRVGPDGMIGYPLLGEVDVGGLSTSEIAKRIGAELGEHVPEGKAVSVSIQEYAPVFVLGEIEKPGPYPYRPGMIALELLAVGGGLKQPTLTTDNSRLQLISTAQDYTDAQLQRFSLQVRRARLKAEMDGAEDFSFALPAHDNVQDVDALNRIVESERNLFTVRKQSMESQDRAMLAQRASYEQEITTLEQAIKLHGDELALLAEDVKAMQTLADQKLTQLTRLRETQRSYSVAQRDMLEQQSYLARAHQNLLDIEQRRVELRSKQSDEDATGIREADLEIARSDQRMASLLTTLAEMKRQATVASESVATLTTTYAITRLVDGQYQEITADERTEIRPGDILRATQKIELRGPQLTLN</sequence>
<evidence type="ECO:0000313" key="7">
    <source>
        <dbReference type="Proteomes" id="UP000196655"/>
    </source>
</evidence>
<feature type="coiled-coil region" evidence="2">
    <location>
        <begin position="314"/>
        <end position="370"/>
    </location>
</feature>
<feature type="domain" description="AprE-like long alpha-helical hairpin" evidence="5">
    <location>
        <begin position="175"/>
        <end position="359"/>
    </location>
</feature>
<gene>
    <name evidence="6" type="ORF">BWR60_22710</name>
</gene>
<keyword evidence="7" id="KW-1185">Reference proteome</keyword>
<evidence type="ECO:0000259" key="5">
    <source>
        <dbReference type="Pfam" id="PF25994"/>
    </source>
</evidence>
<organism evidence="6 7">
    <name type="scientific">Inquilinus limosus</name>
    <dbReference type="NCBI Taxonomy" id="171674"/>
    <lineage>
        <taxon>Bacteria</taxon>
        <taxon>Pseudomonadati</taxon>
        <taxon>Pseudomonadota</taxon>
        <taxon>Alphaproteobacteria</taxon>
        <taxon>Rhodospirillales</taxon>
        <taxon>Rhodospirillaceae</taxon>
        <taxon>Inquilinus</taxon>
    </lineage>
</organism>
<dbReference type="EMBL" id="NHON01000049">
    <property type="protein sequence ID" value="OWJ64794.1"/>
    <property type="molecule type" value="Genomic_DNA"/>
</dbReference>
<dbReference type="PANTHER" id="PTHR33619:SF3">
    <property type="entry name" value="POLYSACCHARIDE EXPORT PROTEIN GFCE-RELATED"/>
    <property type="match status" value="1"/>
</dbReference>
<dbReference type="PANTHER" id="PTHR33619">
    <property type="entry name" value="POLYSACCHARIDE EXPORT PROTEIN GFCE-RELATED"/>
    <property type="match status" value="1"/>
</dbReference>
<dbReference type="OrthoDB" id="197007at2"/>
<dbReference type="GO" id="GO:0015159">
    <property type="term" value="F:polysaccharide transmembrane transporter activity"/>
    <property type="evidence" value="ECO:0007669"/>
    <property type="project" value="InterPro"/>
</dbReference>
<proteinExistence type="predicted"/>
<dbReference type="InterPro" id="IPR058781">
    <property type="entry name" value="HH_AprE-like"/>
</dbReference>
<dbReference type="Gene3D" id="3.10.560.10">
    <property type="entry name" value="Outer membrane lipoprotein wza domain like"/>
    <property type="match status" value="1"/>
</dbReference>
<feature type="signal peptide" evidence="3">
    <location>
        <begin position="1"/>
        <end position="44"/>
    </location>
</feature>
<feature type="chain" id="PRO_5012058167" description="Soluble ligand binding domain-containing protein" evidence="3">
    <location>
        <begin position="45"/>
        <end position="428"/>
    </location>
</feature>
<dbReference type="Proteomes" id="UP000196655">
    <property type="component" value="Unassembled WGS sequence"/>
</dbReference>
<name>A0A211ZHZ9_9PROT</name>
<dbReference type="AlphaFoldDB" id="A0A211ZHZ9"/>
<reference evidence="7" key="1">
    <citation type="submission" date="2017-05" db="EMBL/GenBank/DDBJ databases">
        <authorList>
            <person name="Macchi M."/>
            <person name="Festa S."/>
            <person name="Coppotelli B.M."/>
            <person name="Morelli I.S."/>
        </authorList>
    </citation>
    <scope>NUCLEOTIDE SEQUENCE [LARGE SCALE GENOMIC DNA]</scope>
    <source>
        <strain evidence="7">I</strain>
    </source>
</reference>